<dbReference type="FunFam" id="3.40.366.10:FF:000002">
    <property type="entry name" value="Probable polyketide synthase 2"/>
    <property type="match status" value="2"/>
</dbReference>
<keyword evidence="8" id="KW-0012">Acyltransferase</keyword>
<keyword evidence="19" id="KW-1185">Reference proteome</keyword>
<comment type="function">
    <text evidence="10">Involved in the biosynthesis of antibiotic erythromycin via the biosynthesis of its aglycone precursor, 6-deoxyerythronolide B (6-dEB).</text>
</comment>
<evidence type="ECO:0000259" key="16">
    <source>
        <dbReference type="PROSITE" id="PS52004"/>
    </source>
</evidence>
<dbReference type="InterPro" id="IPR036291">
    <property type="entry name" value="NAD(P)-bd_dom_sf"/>
</dbReference>
<dbReference type="SUPFAM" id="SSF47336">
    <property type="entry name" value="ACP-like"/>
    <property type="match status" value="2"/>
</dbReference>
<feature type="domain" description="Carrier" evidence="15">
    <location>
        <begin position="1567"/>
        <end position="1645"/>
    </location>
</feature>
<feature type="domain" description="Carrier" evidence="15">
    <location>
        <begin position="3100"/>
        <end position="3175"/>
    </location>
</feature>
<dbReference type="GO" id="GO:0004315">
    <property type="term" value="F:3-oxoacyl-[acyl-carrier-protein] synthase activity"/>
    <property type="evidence" value="ECO:0007669"/>
    <property type="project" value="InterPro"/>
</dbReference>
<dbReference type="PANTHER" id="PTHR43775">
    <property type="entry name" value="FATTY ACID SYNTHASE"/>
    <property type="match status" value="1"/>
</dbReference>
<dbReference type="InterPro" id="IPR042104">
    <property type="entry name" value="PKS_dehydratase_sf"/>
</dbReference>
<comment type="catalytic activity">
    <reaction evidence="9">
        <text>6 (S)-methylmalonyl-CoA + propanoyl-CoA + 6 NADPH + 12 H(+) = 6-deoxyerythronolide B + 6 CO2 + 6 NADP(+) + 7 CoA + H2O</text>
        <dbReference type="Rhea" id="RHEA:23068"/>
        <dbReference type="ChEBI" id="CHEBI:15377"/>
        <dbReference type="ChEBI" id="CHEBI:15378"/>
        <dbReference type="ChEBI" id="CHEBI:16089"/>
        <dbReference type="ChEBI" id="CHEBI:16526"/>
        <dbReference type="ChEBI" id="CHEBI:57287"/>
        <dbReference type="ChEBI" id="CHEBI:57327"/>
        <dbReference type="ChEBI" id="CHEBI:57392"/>
        <dbReference type="ChEBI" id="CHEBI:57783"/>
        <dbReference type="ChEBI" id="CHEBI:58349"/>
        <dbReference type="EC" id="2.3.1.94"/>
    </reaction>
</comment>
<evidence type="ECO:0000259" key="17">
    <source>
        <dbReference type="PROSITE" id="PS52019"/>
    </source>
</evidence>
<organism evidence="18 19">
    <name type="scientific">Amycolatopsis orientalis</name>
    <name type="common">Nocardia orientalis</name>
    <dbReference type="NCBI Taxonomy" id="31958"/>
    <lineage>
        <taxon>Bacteria</taxon>
        <taxon>Bacillati</taxon>
        <taxon>Actinomycetota</taxon>
        <taxon>Actinomycetes</taxon>
        <taxon>Pseudonocardiales</taxon>
        <taxon>Pseudonocardiaceae</taxon>
        <taxon>Amycolatopsis</taxon>
    </lineage>
</organism>
<dbReference type="STRING" id="31958.SD37_10815"/>
<evidence type="ECO:0000313" key="19">
    <source>
        <dbReference type="Proteomes" id="UP000093695"/>
    </source>
</evidence>
<dbReference type="GO" id="GO:0006633">
    <property type="term" value="P:fatty acid biosynthetic process"/>
    <property type="evidence" value="ECO:0007669"/>
    <property type="project" value="InterPro"/>
</dbReference>
<dbReference type="PROSITE" id="PS00606">
    <property type="entry name" value="KS3_1"/>
    <property type="match status" value="2"/>
</dbReference>
<dbReference type="Proteomes" id="UP000093695">
    <property type="component" value="Chromosome"/>
</dbReference>
<dbReference type="Pfam" id="PF21089">
    <property type="entry name" value="PKS_DH_N"/>
    <property type="match status" value="2"/>
</dbReference>
<comment type="subunit">
    <text evidence="12">Homodimer. Erythronolide synthase is composed of EryAI, EryAII and EryAIII multimodular (2 modules) polypeptides each coding for a functional synthase subunit which participates in 2 of the six FAS-like elongation steps required for formation of the polyketide. Module 1, 2, 3, 4, 5, and 6 participating in biosynthesis steps 1, 2, 3, 4, 5, and 6, respectively.</text>
</comment>
<feature type="active site" description="Proton donor; for dehydratase activity" evidence="14">
    <location>
        <position position="1094"/>
    </location>
</feature>
<dbReference type="FunFam" id="1.10.1200.10:FF:000007">
    <property type="entry name" value="Probable polyketide synthase pks17"/>
    <property type="match status" value="1"/>
</dbReference>
<evidence type="ECO:0000256" key="4">
    <source>
        <dbReference type="ARBA" id="ARBA00022679"/>
    </source>
</evidence>
<dbReference type="InterPro" id="IPR036736">
    <property type="entry name" value="ACP-like_sf"/>
</dbReference>
<dbReference type="InterPro" id="IPR006162">
    <property type="entry name" value="Ppantetheine_attach_site"/>
</dbReference>
<dbReference type="Pfam" id="PF16197">
    <property type="entry name" value="KAsynt_C_assoc"/>
    <property type="match status" value="2"/>
</dbReference>
<feature type="domain" description="PKS/mFAS DH" evidence="17">
    <location>
        <begin position="904"/>
        <end position="1171"/>
    </location>
</feature>
<dbReference type="Pfam" id="PF08990">
    <property type="entry name" value="Docking"/>
    <property type="match status" value="1"/>
</dbReference>
<dbReference type="InterPro" id="IPR032821">
    <property type="entry name" value="PKS_assoc"/>
</dbReference>
<comment type="cofactor">
    <cofactor evidence="1">
        <name>pantetheine 4'-phosphate</name>
        <dbReference type="ChEBI" id="CHEBI:47942"/>
    </cofactor>
</comment>
<dbReference type="CDD" id="cd08956">
    <property type="entry name" value="KR_3_FAS_SDR_x"/>
    <property type="match status" value="2"/>
</dbReference>
<dbReference type="SUPFAM" id="SSF55048">
    <property type="entry name" value="Probable ACP-binding domain of malonyl-CoA ACP transacylase"/>
    <property type="match status" value="2"/>
</dbReference>
<dbReference type="InterPro" id="IPR020841">
    <property type="entry name" value="PKS_Beta-ketoAc_synthase_dom"/>
</dbReference>
<evidence type="ECO:0000256" key="13">
    <source>
        <dbReference type="ARBA" id="ARBA00066981"/>
    </source>
</evidence>
<dbReference type="Gene3D" id="3.40.366.10">
    <property type="entry name" value="Malonyl-Coenzyme A Acyl Carrier Protein, domain 2"/>
    <property type="match status" value="2"/>
</dbReference>
<evidence type="ECO:0000256" key="14">
    <source>
        <dbReference type="PROSITE-ProRule" id="PRU01363"/>
    </source>
</evidence>
<protein>
    <recommendedName>
        <fullName evidence="13">6-deoxyerythronolide-B synthase</fullName>
        <ecNumber evidence="13">2.3.1.94</ecNumber>
    </recommendedName>
</protein>
<keyword evidence="3" id="KW-0597">Phosphoprotein</keyword>
<feature type="region of interest" description="N-terminal hotdog fold" evidence="14">
    <location>
        <begin position="904"/>
        <end position="1020"/>
    </location>
</feature>
<dbReference type="GO" id="GO:0031177">
    <property type="term" value="F:phosphopantetheine binding"/>
    <property type="evidence" value="ECO:0007669"/>
    <property type="project" value="InterPro"/>
</dbReference>
<dbReference type="InterPro" id="IPR001227">
    <property type="entry name" value="Ac_transferase_dom_sf"/>
</dbReference>
<keyword evidence="7" id="KW-0511">Multifunctional enzyme</keyword>
<evidence type="ECO:0000259" key="15">
    <source>
        <dbReference type="PROSITE" id="PS50075"/>
    </source>
</evidence>
<dbReference type="Pfam" id="PF00698">
    <property type="entry name" value="Acyl_transf_1"/>
    <property type="match status" value="2"/>
</dbReference>
<dbReference type="PROSITE" id="PS52019">
    <property type="entry name" value="PKS_MFAS_DH"/>
    <property type="match status" value="1"/>
</dbReference>
<dbReference type="SUPFAM" id="SSF53901">
    <property type="entry name" value="Thiolase-like"/>
    <property type="match status" value="2"/>
</dbReference>
<dbReference type="InterPro" id="IPR014030">
    <property type="entry name" value="Ketoacyl_synth_N"/>
</dbReference>
<dbReference type="SUPFAM" id="SSF52151">
    <property type="entry name" value="FabD/lysophospholipase-like"/>
    <property type="match status" value="2"/>
</dbReference>
<evidence type="ECO:0000256" key="5">
    <source>
        <dbReference type="ARBA" id="ARBA00022737"/>
    </source>
</evidence>
<dbReference type="InterPro" id="IPR049551">
    <property type="entry name" value="PKS_DH_C"/>
</dbReference>
<dbReference type="Gene3D" id="1.10.1200.10">
    <property type="entry name" value="ACP-like"/>
    <property type="match status" value="2"/>
</dbReference>
<name>A0A193BV86_AMYOR</name>
<dbReference type="Gene3D" id="3.40.47.10">
    <property type="match status" value="2"/>
</dbReference>
<dbReference type="SMART" id="SM00825">
    <property type="entry name" value="PKS_KS"/>
    <property type="match status" value="2"/>
</dbReference>
<dbReference type="InterPro" id="IPR014031">
    <property type="entry name" value="Ketoacyl_synth_C"/>
</dbReference>
<feature type="domain" description="Ketosynthase family 3 (KS3)" evidence="16">
    <location>
        <begin position="33"/>
        <end position="454"/>
    </location>
</feature>
<evidence type="ECO:0000256" key="2">
    <source>
        <dbReference type="ARBA" id="ARBA00022450"/>
    </source>
</evidence>
<keyword evidence="2" id="KW-0596">Phosphopantetheine</keyword>
<comment type="pathway">
    <text evidence="11">Antibiotic biosynthesis; erythromycin biosynthesis.</text>
</comment>
<sequence>MANDEKLREYLKRVLADNERYRKRLRALEESDREPIAIVALACRYPGDVRSPEDLWELVARGGDAISGFPTDRGWDLDNLFDPDPESVGKSYVSEGGFLHDMTLFDAGLFGISPREALVMDPQQRLLLETSWEVFERAGIDPTSLRGSDTGVFTGLVYYDFATRLHPVPDEFEGYLGTGIAASVASGRVAYTLGLEGPAVTLDTGCSSSLVTIHLAAQSLRRGECSLAVAGGVTVMSLPGAFPEFSRQRGLAPDGRCKSFAAAADGTAWSEGVGVVLLERLSVARERGHPVLAVVRGSAVNQDGASNGLTAPNGPSQQRVIKQALANAGLSTSDVDVVEAHGTGTTLGDPIEAQAVLATYGQGRDRPLWLGSLKSNLGHTQGAAGVAGVIKTVMAMRHGVLPKTLHVDAPTSAVDWSSGAVELLTEARDWPEPRRAGVSAFGVSGTNAHVILESAEECDNEPGESSPHEHWPVVVSGACADAVREQARRLAEFLRARPDVKLADVARALVNTRALLDHRAVVAGDRETVLERLASCDVGQADVTGRTVFVFPGQGAQWTGMGLALWESSAVFRDSMLACAAVIEELAGWSLRDALADEAMLARVDVVQPASFAVMVSLAAVWRSLGVKPDAVVGHSQGEIAAAHVSGALSLEDALRVVVLRSAIIARDLAGQGGMLSVSAAESRVHTLLTDATTVAAVNGPESVVVSGDPDQLAALAETCEGLGIRTRTIPVDYASHSPYVDTIRDELLSALAGLTPRPGTVPMYSTVDGCWINGATLDAGYWYRNLRHPVGFHAAIQALAGEGHHAFVEVSSHPVLTTSVDDTIAGDTPTVVVGTLRRDDGDRDRFLTSAGELHVRGVAVDWHLGRGPHLDLPTYPFQGKRYWPAAARPAAEVASAGLTATGHPLVTASVGLADDGDVLLTGFVSTSTHPWLADHVVSGTVLFPGTGWVELAVRAGDEIGLPVVEELLVETPLVIPDGGVRLQVRVGAEGSFSAYSRAADGAPWTRHVSGVLSDREPQIVKEIFAQWPPPGAEPVSLEGFYERQAEAGYEHGPAFRGLRAAWRLGDEIFAEVALPTETHSDTSGFGIHPALLDAALHTSAVGTPADGNRMLLPFSWNGFTLRASGATALRVRAVRDGSGAVSLTMADGSGQPVASLASLVFRPFDKPAAASGSLFGLEWVPVELEAPSDVDLVVYEAGSGDVREVVSGVLSRIQEFVREESSSRLVVVTRGVSTPVGSAVWGLVRSAQAEEPGRIVLVDLDDDPRSRALLSQVARGGEPQIAIHDGQVRVPRLARVEPAGELPVPDGTVLITGGTGTLGRIIARHMVDTYGIRHLLLLSRTGGTTDIPGARVVACDVADRDALAAILADIPPEYPLTGVIHTAGVLDDGVINALNPERLDTVFDPKIDGALNLHHLTRHLDLTMFVLFSSGAGVFGTPGQANYAAANGFLDGLARQRRDDGLPAISLAWGLWEPATGLTRQLSETDRDRMTEAGVRPLSTADGLALFDAALRSGHAMVIPAHLCMAPQESVHPLMRGLVRTSRPTASGAHHDGSLARRLAELPAPEGRQLLIDLVLAEASAVLGYSPGETIDAGRAFKEVGFDSLTAVELRNRLASATGVRLPATLVFDHPSPVALAEFLAEQILGERRESRTPVTTRNSEEPVAIVAMGCRFPGGVSGPEDLWELIYRCGDAVGGFPSDRGWDPDEVGRCSAREGAFLEDVAGVDAAFFGISPREAVAMDPQQRLLLETSWEVFERAGIDPDSLRGSDTGVFTGVMYTDYLSRASDASSDVEGFLSTGNSGSVISGRVAYTFGFEGPALTVDTACSSSLVAMHLAAQSLRRGECSLALAGGVTVMATPRLLVDFSRQGGLASDGRCKAFAGAADGTGFSEGVGLVLLERLSDAQRLGHPILAVVRGSAVNSDGASNGLTAPNGPAQQRVIHAALADAGLAPADIDLVEAHGTGTRLGDPIEAQAVLATYGQDRKTPVWLGSVKSNIGHTQGAAGIAGVIKTVLAMRHGVLPKTLHIDTPTPEVDWTAGKTALLTEHQDWPEPRRAGVSSFGISGTNAHLILEHHPQTSTVDTSTGSWPILLGARTETALHQQATRLARHLRTHPETHVADIAHALLNRARLTHRTAIVAADRDELLTALDNPTTSPHTSGKTAFVFSGQGSQRIGMGRELYDTYPVFRDTFDTICEHFEYPLRDIVFGDTELALLEETRYTQTALFAVETALFRLLESFGLRPDYVAGHSVGEITAAHVAGALSLADACTLVAARGTLMQDLPQGGAMIAIATSEQEALAELAHHETAGLAAVNGPASVVISGEAHAVQAIADQFAERGCRTRRLRVSHAFHSPLMEPMLDEFATVLKSISFNRPEIPLVSTVTGELLTDHTAGHWIQQIPRPVRFHDAIEALRALGTSTLIEVGPDGVLAAAVDETLCVPVLRRDRGEVRALLEALAAVWSRGTDVDWTPAFTGEYRHVDLPTYAFQHERFWLETAPGKRKVEAAGLTGLDHPFLDVLLPLPDGGVVCTGRVSQRDSGRLSGAVVLDMVIHAGDQVGCPVVAELVLDTAPVVGDGVAVQVTVGGPGEDGHREVRVHSRHDDHARWQEHARATLTPPRPEPALVLSGDHIEVALDDDPGAFGIHPRLVDAALDHRQPIRWQDVTLHAEGARHLRVRRTPAGGVLATDRGDRPVLTIGSVRFGELPASQAMEGSLFEVAWVPTDLDRSTSDFIVFEAGEGDACTVVARVLGALQEFGRGGGTDRLVVVTRGLVGPDGGDPVGNAVWGLVRSAQSEEPGRIFLADVDDQAYPPPLGDGPQVAVRDGVAYVPRLRRVGATPSPRWPSDGTVVITGGTGALGTAVARHLATEHGIRHLLLLSRSGGTVDVPGAQVVPCDVADRAALSAVLDAIPEEHPLTGVVHAAGVLDDGVIGALDRKRLDTVFAAKVDGAVNLHELTRDRDLAMFVLFSSAAGVIGSPGQANYAAANGFLDGLAWQRRADGLPATSLAWGPWDTGMATGVDQRGPLRPLRSADGMALLDLAMGTDLPALVPMRLHLTAAEDTPPLLHELIPPKRRRAGASAEETFAVRLRRLRGDQCAEALLNVVLDATAAVLGHRSATTIDPDIPFWDNGFTSLTAVEFRNRITGTTGLRLNAAAVYEQPTPRMLTTHLLDALSTEFAGV</sequence>
<dbReference type="Gene3D" id="3.40.50.720">
    <property type="entry name" value="NAD(P)-binding Rossmann-like Domain"/>
    <property type="match status" value="2"/>
</dbReference>
<dbReference type="EMBL" id="CP016174">
    <property type="protein sequence ID" value="ANN16084.1"/>
    <property type="molecule type" value="Genomic_DNA"/>
</dbReference>
<dbReference type="Pfam" id="PF02801">
    <property type="entry name" value="Ketoacyl-synt_C"/>
    <property type="match status" value="2"/>
</dbReference>
<keyword evidence="5" id="KW-0677">Repeat</keyword>
<evidence type="ECO:0000256" key="12">
    <source>
        <dbReference type="ARBA" id="ARBA00063272"/>
    </source>
</evidence>
<dbReference type="Gene3D" id="3.10.129.110">
    <property type="entry name" value="Polyketide synthase dehydratase"/>
    <property type="match status" value="3"/>
</dbReference>
<dbReference type="GO" id="GO:0004312">
    <property type="term" value="F:fatty acid synthase activity"/>
    <property type="evidence" value="ECO:0007669"/>
    <property type="project" value="TreeGrafter"/>
</dbReference>
<dbReference type="InterPro" id="IPR049900">
    <property type="entry name" value="PKS_mFAS_DH"/>
</dbReference>
<dbReference type="InterPro" id="IPR055123">
    <property type="entry name" value="SpnB-like_Rossmann"/>
</dbReference>
<accession>A0A193BV86</accession>
<evidence type="ECO:0000256" key="7">
    <source>
        <dbReference type="ARBA" id="ARBA00023268"/>
    </source>
</evidence>
<dbReference type="InterPro" id="IPR050091">
    <property type="entry name" value="PKS_NRPS_Biosynth_Enz"/>
</dbReference>
<dbReference type="CDD" id="cd00833">
    <property type="entry name" value="PKS"/>
    <property type="match status" value="2"/>
</dbReference>
<dbReference type="Pfam" id="PF22953">
    <property type="entry name" value="SpnB_Rossmann"/>
    <property type="match status" value="1"/>
</dbReference>
<dbReference type="PROSITE" id="PS50075">
    <property type="entry name" value="CARRIER"/>
    <property type="match status" value="2"/>
</dbReference>
<dbReference type="KEGG" id="aori:SD37_10815"/>
<evidence type="ECO:0000256" key="6">
    <source>
        <dbReference type="ARBA" id="ARBA00023194"/>
    </source>
</evidence>
<evidence type="ECO:0000256" key="3">
    <source>
        <dbReference type="ARBA" id="ARBA00022553"/>
    </source>
</evidence>
<evidence type="ECO:0000313" key="18">
    <source>
        <dbReference type="EMBL" id="ANN16084.1"/>
    </source>
</evidence>
<keyword evidence="6" id="KW-0045">Antibiotic biosynthesis</keyword>
<dbReference type="InterPro" id="IPR015083">
    <property type="entry name" value="NorB/c/GfsB-D-like_docking"/>
</dbReference>
<dbReference type="InterPro" id="IPR018201">
    <property type="entry name" value="Ketoacyl_synth_AS"/>
</dbReference>
<dbReference type="PROSITE" id="PS52004">
    <property type="entry name" value="KS3_2"/>
    <property type="match status" value="2"/>
</dbReference>
<reference evidence="18 19" key="1">
    <citation type="journal article" date="2015" name="Genome Announc.">
        <title>Draft Genome Sequence of Norvancomycin-Producing Strain Amycolatopsis orientalis CPCC200066.</title>
        <authorList>
            <person name="Lei X."/>
            <person name="Yuan F."/>
            <person name="Shi Y."/>
            <person name="Li X."/>
            <person name="Wang L."/>
            <person name="Hong B."/>
        </authorList>
    </citation>
    <scope>NUCLEOTIDE SEQUENCE [LARGE SCALE GENOMIC DNA]</scope>
    <source>
        <strain evidence="18 19">B-37</strain>
    </source>
</reference>
<dbReference type="SUPFAM" id="SSF51735">
    <property type="entry name" value="NAD(P)-binding Rossmann-fold domains"/>
    <property type="match status" value="4"/>
</dbReference>
<dbReference type="FunFam" id="3.40.47.10:FF:000019">
    <property type="entry name" value="Polyketide synthase type I"/>
    <property type="match status" value="2"/>
</dbReference>
<evidence type="ECO:0000256" key="11">
    <source>
        <dbReference type="ARBA" id="ARBA00060622"/>
    </source>
</evidence>
<dbReference type="SMART" id="SM00822">
    <property type="entry name" value="PKS_KR"/>
    <property type="match status" value="2"/>
</dbReference>
<dbReference type="SMART" id="SM00823">
    <property type="entry name" value="PKS_PP"/>
    <property type="match status" value="2"/>
</dbReference>
<evidence type="ECO:0000256" key="10">
    <source>
        <dbReference type="ARBA" id="ARBA00060158"/>
    </source>
</evidence>
<feature type="region of interest" description="C-terminal hotdog fold" evidence="14">
    <location>
        <begin position="1033"/>
        <end position="1171"/>
    </location>
</feature>
<dbReference type="SMART" id="SM00827">
    <property type="entry name" value="PKS_AT"/>
    <property type="match status" value="2"/>
</dbReference>
<dbReference type="PROSITE" id="PS00012">
    <property type="entry name" value="PHOSPHOPANTETHEINE"/>
    <property type="match status" value="1"/>
</dbReference>
<dbReference type="InterPro" id="IPR013968">
    <property type="entry name" value="PKS_KR"/>
</dbReference>
<dbReference type="InterPro" id="IPR016039">
    <property type="entry name" value="Thiolase-like"/>
</dbReference>
<gene>
    <name evidence="18" type="ORF">SD37_10815</name>
</gene>
<dbReference type="InterPro" id="IPR057326">
    <property type="entry name" value="KR_dom"/>
</dbReference>
<dbReference type="InterPro" id="IPR014043">
    <property type="entry name" value="Acyl_transferase_dom"/>
</dbReference>
<dbReference type="InterPro" id="IPR016035">
    <property type="entry name" value="Acyl_Trfase/lysoPLipase"/>
</dbReference>
<keyword evidence="4" id="KW-0808">Transferase</keyword>
<dbReference type="InterPro" id="IPR009081">
    <property type="entry name" value="PP-bd_ACP"/>
</dbReference>
<dbReference type="Pfam" id="PF00550">
    <property type="entry name" value="PP-binding"/>
    <property type="match status" value="2"/>
</dbReference>
<dbReference type="PANTHER" id="PTHR43775:SF51">
    <property type="entry name" value="INACTIVE PHENOLPHTHIOCEROL SYNTHESIS POLYKETIDE SYNTHASE TYPE I PKS1-RELATED"/>
    <property type="match status" value="1"/>
</dbReference>
<evidence type="ECO:0000256" key="8">
    <source>
        <dbReference type="ARBA" id="ARBA00023315"/>
    </source>
</evidence>
<feature type="active site" description="Proton acceptor; for dehydratase activity" evidence="14">
    <location>
        <position position="936"/>
    </location>
</feature>
<dbReference type="GO" id="GO:0033068">
    <property type="term" value="P:macrolide biosynthetic process"/>
    <property type="evidence" value="ECO:0007669"/>
    <property type="project" value="UniProtKB-ARBA"/>
</dbReference>
<proteinExistence type="predicted"/>
<dbReference type="Gene3D" id="3.30.70.3290">
    <property type="match status" value="2"/>
</dbReference>
<dbReference type="InterPro" id="IPR049552">
    <property type="entry name" value="PKS_DH_N"/>
</dbReference>
<evidence type="ECO:0000256" key="1">
    <source>
        <dbReference type="ARBA" id="ARBA00001957"/>
    </source>
</evidence>
<dbReference type="SMART" id="SM00826">
    <property type="entry name" value="PKS_DH"/>
    <property type="match status" value="2"/>
</dbReference>
<dbReference type="Pfam" id="PF14765">
    <property type="entry name" value="PS-DH"/>
    <property type="match status" value="1"/>
</dbReference>
<dbReference type="InterPro" id="IPR020806">
    <property type="entry name" value="PKS_PP-bd"/>
</dbReference>
<feature type="domain" description="Ketosynthase family 3 (KS3)" evidence="16">
    <location>
        <begin position="1662"/>
        <end position="2075"/>
    </location>
</feature>
<dbReference type="InterPro" id="IPR016036">
    <property type="entry name" value="Malonyl_transacylase_ACP-bd"/>
</dbReference>
<dbReference type="GO" id="GO:0047879">
    <property type="term" value="F:erythronolide synthase activity"/>
    <property type="evidence" value="ECO:0007669"/>
    <property type="project" value="UniProtKB-EC"/>
</dbReference>
<evidence type="ECO:0000256" key="9">
    <source>
        <dbReference type="ARBA" id="ARBA00052442"/>
    </source>
</evidence>
<dbReference type="Pfam" id="PF00109">
    <property type="entry name" value="ketoacyl-synt"/>
    <property type="match status" value="2"/>
</dbReference>
<dbReference type="SMART" id="SM01294">
    <property type="entry name" value="PKS_PP_betabranch"/>
    <property type="match status" value="1"/>
</dbReference>
<dbReference type="InterPro" id="IPR020807">
    <property type="entry name" value="PKS_DH"/>
</dbReference>
<dbReference type="EC" id="2.3.1.94" evidence="13"/>
<dbReference type="Pfam" id="PF08659">
    <property type="entry name" value="KR"/>
    <property type="match status" value="2"/>
</dbReference>